<dbReference type="HOGENOM" id="CLU_2211383_0_0_1"/>
<dbReference type="EMBL" id="JEMT01015480">
    <property type="protein sequence ID" value="EXX72374.1"/>
    <property type="molecule type" value="Genomic_DNA"/>
</dbReference>
<sequence>MQPNGKLKQTMIPKFTIYRLPDNSRQFEQAKHEMNLTFECTPIVISLQSVPTVRCGLSRQNETTELFFGRTDENNGEFSYGKGGNIRGNQAGPGVKDVSGVIIISVP</sequence>
<dbReference type="OrthoDB" id="10286023at2759"/>
<proteinExistence type="predicted"/>
<evidence type="ECO:0000313" key="1">
    <source>
        <dbReference type="EMBL" id="EXX72374.1"/>
    </source>
</evidence>
<protein>
    <submittedName>
        <fullName evidence="1">Uncharacterized protein</fullName>
    </submittedName>
</protein>
<organism evidence="1 2">
    <name type="scientific">Rhizophagus irregularis (strain DAOM 197198w)</name>
    <name type="common">Glomus intraradices</name>
    <dbReference type="NCBI Taxonomy" id="1432141"/>
    <lineage>
        <taxon>Eukaryota</taxon>
        <taxon>Fungi</taxon>
        <taxon>Fungi incertae sedis</taxon>
        <taxon>Mucoromycota</taxon>
        <taxon>Glomeromycotina</taxon>
        <taxon>Glomeromycetes</taxon>
        <taxon>Glomerales</taxon>
        <taxon>Glomeraceae</taxon>
        <taxon>Rhizophagus</taxon>
    </lineage>
</organism>
<dbReference type="AlphaFoldDB" id="A0A015KXT2"/>
<dbReference type="Proteomes" id="UP000022910">
    <property type="component" value="Unassembled WGS sequence"/>
</dbReference>
<gene>
    <name evidence="1" type="ORF">RirG_069900</name>
</gene>
<keyword evidence="2" id="KW-1185">Reference proteome</keyword>
<evidence type="ECO:0000313" key="2">
    <source>
        <dbReference type="Proteomes" id="UP000022910"/>
    </source>
</evidence>
<name>A0A015KXT2_RHIIW</name>
<comment type="caution">
    <text evidence="1">The sequence shown here is derived from an EMBL/GenBank/DDBJ whole genome shotgun (WGS) entry which is preliminary data.</text>
</comment>
<reference evidence="1 2" key="1">
    <citation type="submission" date="2014-02" db="EMBL/GenBank/DDBJ databases">
        <title>Single nucleus genome sequencing reveals high similarity among nuclei of an endomycorrhizal fungus.</title>
        <authorList>
            <person name="Lin K."/>
            <person name="Geurts R."/>
            <person name="Zhang Z."/>
            <person name="Limpens E."/>
            <person name="Saunders D.G."/>
            <person name="Mu D."/>
            <person name="Pang E."/>
            <person name="Cao H."/>
            <person name="Cha H."/>
            <person name="Lin T."/>
            <person name="Zhou Q."/>
            <person name="Shang Y."/>
            <person name="Li Y."/>
            <person name="Ivanov S."/>
            <person name="Sharma T."/>
            <person name="Velzen R.V."/>
            <person name="Ruijter N.D."/>
            <person name="Aanen D.K."/>
            <person name="Win J."/>
            <person name="Kamoun S."/>
            <person name="Bisseling T."/>
            <person name="Huang S."/>
        </authorList>
    </citation>
    <scope>NUCLEOTIDE SEQUENCE [LARGE SCALE GENOMIC DNA]</scope>
    <source>
        <strain evidence="2">DAOM197198w</strain>
    </source>
</reference>
<accession>A0A015KXT2</accession>